<organism evidence="17 18">
    <name type="scientific">Candidatus Yanofskybacteria bacterium RIFCSPHIGHO2_02_FULL_43_15c</name>
    <dbReference type="NCBI Taxonomy" id="1802679"/>
    <lineage>
        <taxon>Bacteria</taxon>
        <taxon>Candidatus Yanofskyibacteriota</taxon>
    </lineage>
</organism>
<dbReference type="InterPro" id="IPR003661">
    <property type="entry name" value="HisK_dim/P_dom"/>
</dbReference>
<evidence type="ECO:0000256" key="14">
    <source>
        <dbReference type="ARBA" id="ARBA00023136"/>
    </source>
</evidence>
<feature type="domain" description="PAS" evidence="16">
    <location>
        <begin position="178"/>
        <end position="240"/>
    </location>
</feature>
<evidence type="ECO:0000256" key="4">
    <source>
        <dbReference type="ARBA" id="ARBA00012438"/>
    </source>
</evidence>
<dbReference type="InterPro" id="IPR004358">
    <property type="entry name" value="Sig_transdc_His_kin-like_C"/>
</dbReference>
<feature type="domain" description="PAS" evidence="16">
    <location>
        <begin position="26"/>
        <end position="96"/>
    </location>
</feature>
<dbReference type="PANTHER" id="PTHR42878">
    <property type="entry name" value="TWO-COMPONENT HISTIDINE KINASE"/>
    <property type="match status" value="1"/>
</dbReference>
<dbReference type="PROSITE" id="PS50112">
    <property type="entry name" value="PAS"/>
    <property type="match status" value="2"/>
</dbReference>
<dbReference type="PROSITE" id="PS50109">
    <property type="entry name" value="HIS_KIN"/>
    <property type="match status" value="1"/>
</dbReference>
<dbReference type="FunFam" id="3.30.565.10:FF:000023">
    <property type="entry name" value="PAS domain-containing sensor histidine kinase"/>
    <property type="match status" value="1"/>
</dbReference>
<keyword evidence="8" id="KW-0812">Transmembrane</keyword>
<keyword evidence="14" id="KW-0472">Membrane</keyword>
<sequence length="549" mass="62392">MKIGKKHKSHNKIKEKPALEQALKEEEAQYQLVVENALVGIYQLDLRGRFVFVNRAFAKMVGYRPKNLIGRHFSLVLPPYKISKGEKVFKEIVANDQNGRFGFGPQRIKESYLHHQKGHDLYVQYSFNFPIKAKKRGYLSRIALTGMVIDITEHKKLEEELMTRTKILENFKTAIEHEKVQVEAILKSIGDGVIATDTFGRIIMMNKTAEEMLGWTAEELFGKSMAEALPMMDQEGEESIPQEEHPVFVALSTRRTITTRSNTHYGFYICKNQRRFPVTITASPVRLNKTIIGAIQTFRDVTKTREIDKAKSEFVSLASHQLRTPLTIISLYSDMLQSQNEALSEEQKKYLTEITNANKRMVKLVDMILNVSRIDLGVLNVVSMPIDFIEISETIWKELLPSIREKGLHFIKNYDENLPILNSDPKLIEVILENLLSNAIKYISAKGQVELTIKPNGSAVLIKVSDTGYGIPLSQQSKIFSKMFRADNVLEKDPEGTGLGLYIVKSMVEKMGGKIWFESEEGQGTTFFVSLPAIPVNKRARTIPQHVSI</sequence>
<dbReference type="InterPro" id="IPR003594">
    <property type="entry name" value="HATPase_dom"/>
</dbReference>
<dbReference type="InterPro" id="IPR036890">
    <property type="entry name" value="HATPase_C_sf"/>
</dbReference>
<keyword evidence="7" id="KW-0808">Transferase</keyword>
<evidence type="ECO:0000256" key="13">
    <source>
        <dbReference type="ARBA" id="ARBA00023012"/>
    </source>
</evidence>
<feature type="domain" description="Histidine kinase" evidence="15">
    <location>
        <begin position="317"/>
        <end position="535"/>
    </location>
</feature>
<dbReference type="GO" id="GO:0005524">
    <property type="term" value="F:ATP binding"/>
    <property type="evidence" value="ECO:0007669"/>
    <property type="project" value="UniProtKB-KW"/>
</dbReference>
<keyword evidence="13" id="KW-0902">Two-component regulatory system</keyword>
<comment type="caution">
    <text evidence="17">The sequence shown here is derived from an EMBL/GenBank/DDBJ whole genome shotgun (WGS) entry which is preliminary data.</text>
</comment>
<dbReference type="GO" id="GO:0045121">
    <property type="term" value="C:membrane raft"/>
    <property type="evidence" value="ECO:0007669"/>
    <property type="project" value="UniProtKB-SubCell"/>
</dbReference>
<gene>
    <name evidence="17" type="ORF">A3C71_02050</name>
</gene>
<dbReference type="Gene3D" id="3.30.565.10">
    <property type="entry name" value="Histidine kinase-like ATPase, C-terminal domain"/>
    <property type="match status" value="1"/>
</dbReference>
<accession>A0A1F8FDT2</accession>
<evidence type="ECO:0000256" key="6">
    <source>
        <dbReference type="ARBA" id="ARBA00022553"/>
    </source>
</evidence>
<keyword evidence="11" id="KW-0067">ATP-binding</keyword>
<evidence type="ECO:0000259" key="16">
    <source>
        <dbReference type="PROSITE" id="PS50112"/>
    </source>
</evidence>
<comment type="catalytic activity">
    <reaction evidence="1">
        <text>ATP + protein L-histidine = ADP + protein N-phospho-L-histidine.</text>
        <dbReference type="EC" id="2.7.13.3"/>
    </reaction>
</comment>
<evidence type="ECO:0000256" key="7">
    <source>
        <dbReference type="ARBA" id="ARBA00022679"/>
    </source>
</evidence>
<evidence type="ECO:0000256" key="8">
    <source>
        <dbReference type="ARBA" id="ARBA00022692"/>
    </source>
</evidence>
<dbReference type="SMART" id="SM00388">
    <property type="entry name" value="HisKA"/>
    <property type="match status" value="1"/>
</dbReference>
<dbReference type="GO" id="GO:0000156">
    <property type="term" value="F:phosphorelay response regulator activity"/>
    <property type="evidence" value="ECO:0007669"/>
    <property type="project" value="TreeGrafter"/>
</dbReference>
<dbReference type="FunFam" id="1.10.287.130:FF:000001">
    <property type="entry name" value="Two-component sensor histidine kinase"/>
    <property type="match status" value="1"/>
</dbReference>
<keyword evidence="9" id="KW-0547">Nucleotide-binding</keyword>
<evidence type="ECO:0000256" key="10">
    <source>
        <dbReference type="ARBA" id="ARBA00022777"/>
    </source>
</evidence>
<proteinExistence type="predicted"/>
<comment type="subcellular location">
    <subcellularLocation>
        <location evidence="2">Cell membrane</location>
    </subcellularLocation>
    <subcellularLocation>
        <location evidence="3">Membrane raft</location>
        <topology evidence="3">Multi-pass membrane protein</topology>
    </subcellularLocation>
</comment>
<dbReference type="Pfam" id="PF00512">
    <property type="entry name" value="HisKA"/>
    <property type="match status" value="1"/>
</dbReference>
<dbReference type="Proteomes" id="UP000178197">
    <property type="component" value="Unassembled WGS sequence"/>
</dbReference>
<dbReference type="Pfam" id="PF02518">
    <property type="entry name" value="HATPase_c"/>
    <property type="match status" value="1"/>
</dbReference>
<dbReference type="SUPFAM" id="SSF55785">
    <property type="entry name" value="PYP-like sensor domain (PAS domain)"/>
    <property type="match status" value="2"/>
</dbReference>
<keyword evidence="10" id="KW-0418">Kinase</keyword>
<dbReference type="InterPro" id="IPR013767">
    <property type="entry name" value="PAS_fold"/>
</dbReference>
<dbReference type="SUPFAM" id="SSF47384">
    <property type="entry name" value="Homodimeric domain of signal transducing histidine kinase"/>
    <property type="match status" value="1"/>
</dbReference>
<dbReference type="GO" id="GO:0005886">
    <property type="term" value="C:plasma membrane"/>
    <property type="evidence" value="ECO:0007669"/>
    <property type="project" value="UniProtKB-SubCell"/>
</dbReference>
<evidence type="ECO:0000256" key="11">
    <source>
        <dbReference type="ARBA" id="ARBA00022840"/>
    </source>
</evidence>
<evidence type="ECO:0000256" key="9">
    <source>
        <dbReference type="ARBA" id="ARBA00022741"/>
    </source>
</evidence>
<evidence type="ECO:0000256" key="12">
    <source>
        <dbReference type="ARBA" id="ARBA00022989"/>
    </source>
</evidence>
<dbReference type="InterPro" id="IPR000014">
    <property type="entry name" value="PAS"/>
</dbReference>
<keyword evidence="6" id="KW-0597">Phosphoprotein</keyword>
<dbReference type="EC" id="2.7.13.3" evidence="4"/>
<dbReference type="GO" id="GO:0007234">
    <property type="term" value="P:osmosensory signaling via phosphorelay pathway"/>
    <property type="evidence" value="ECO:0007669"/>
    <property type="project" value="TreeGrafter"/>
</dbReference>
<dbReference type="SMART" id="SM00091">
    <property type="entry name" value="PAS"/>
    <property type="match status" value="2"/>
</dbReference>
<dbReference type="GO" id="GO:0030295">
    <property type="term" value="F:protein kinase activator activity"/>
    <property type="evidence" value="ECO:0007669"/>
    <property type="project" value="TreeGrafter"/>
</dbReference>
<reference evidence="17 18" key="1">
    <citation type="journal article" date="2016" name="Nat. Commun.">
        <title>Thousands of microbial genomes shed light on interconnected biogeochemical processes in an aquifer system.</title>
        <authorList>
            <person name="Anantharaman K."/>
            <person name="Brown C.T."/>
            <person name="Hug L.A."/>
            <person name="Sharon I."/>
            <person name="Castelle C.J."/>
            <person name="Probst A.J."/>
            <person name="Thomas B.C."/>
            <person name="Singh A."/>
            <person name="Wilkins M.J."/>
            <person name="Karaoz U."/>
            <person name="Brodie E.L."/>
            <person name="Williams K.H."/>
            <person name="Hubbard S.S."/>
            <person name="Banfield J.F."/>
        </authorList>
    </citation>
    <scope>NUCLEOTIDE SEQUENCE [LARGE SCALE GENOMIC DNA]</scope>
</reference>
<evidence type="ECO:0000256" key="3">
    <source>
        <dbReference type="ARBA" id="ARBA00004314"/>
    </source>
</evidence>
<dbReference type="AlphaFoldDB" id="A0A1F8FDT2"/>
<keyword evidence="5" id="KW-1003">Cell membrane</keyword>
<dbReference type="SMART" id="SM00387">
    <property type="entry name" value="HATPase_c"/>
    <property type="match status" value="1"/>
</dbReference>
<evidence type="ECO:0000256" key="5">
    <source>
        <dbReference type="ARBA" id="ARBA00022475"/>
    </source>
</evidence>
<keyword evidence="12" id="KW-1133">Transmembrane helix</keyword>
<dbReference type="InterPro" id="IPR005467">
    <property type="entry name" value="His_kinase_dom"/>
</dbReference>
<dbReference type="Gene3D" id="3.30.450.20">
    <property type="entry name" value="PAS domain"/>
    <property type="match status" value="2"/>
</dbReference>
<dbReference type="InterPro" id="IPR035965">
    <property type="entry name" value="PAS-like_dom_sf"/>
</dbReference>
<dbReference type="GO" id="GO:0006355">
    <property type="term" value="P:regulation of DNA-templated transcription"/>
    <property type="evidence" value="ECO:0007669"/>
    <property type="project" value="InterPro"/>
</dbReference>
<dbReference type="PRINTS" id="PR00344">
    <property type="entry name" value="BCTRLSENSOR"/>
</dbReference>
<name>A0A1F8FDT2_9BACT</name>
<dbReference type="EMBL" id="MGJT01000033">
    <property type="protein sequence ID" value="OGN11344.1"/>
    <property type="molecule type" value="Genomic_DNA"/>
</dbReference>
<evidence type="ECO:0000313" key="18">
    <source>
        <dbReference type="Proteomes" id="UP000178197"/>
    </source>
</evidence>
<dbReference type="CDD" id="cd00082">
    <property type="entry name" value="HisKA"/>
    <property type="match status" value="1"/>
</dbReference>
<dbReference type="CDD" id="cd00130">
    <property type="entry name" value="PAS"/>
    <property type="match status" value="2"/>
</dbReference>
<dbReference type="GO" id="GO:0000155">
    <property type="term" value="F:phosphorelay sensor kinase activity"/>
    <property type="evidence" value="ECO:0007669"/>
    <property type="project" value="InterPro"/>
</dbReference>
<evidence type="ECO:0000259" key="15">
    <source>
        <dbReference type="PROSITE" id="PS50109"/>
    </source>
</evidence>
<dbReference type="Gene3D" id="1.10.287.130">
    <property type="match status" value="1"/>
</dbReference>
<dbReference type="Pfam" id="PF00989">
    <property type="entry name" value="PAS"/>
    <property type="match status" value="2"/>
</dbReference>
<protein>
    <recommendedName>
        <fullName evidence="4">histidine kinase</fullName>
        <ecNumber evidence="4">2.7.13.3</ecNumber>
    </recommendedName>
</protein>
<evidence type="ECO:0000256" key="1">
    <source>
        <dbReference type="ARBA" id="ARBA00000085"/>
    </source>
</evidence>
<dbReference type="PANTHER" id="PTHR42878:SF7">
    <property type="entry name" value="SENSOR HISTIDINE KINASE GLRK"/>
    <property type="match status" value="1"/>
</dbReference>
<evidence type="ECO:0000256" key="2">
    <source>
        <dbReference type="ARBA" id="ARBA00004236"/>
    </source>
</evidence>
<dbReference type="SUPFAM" id="SSF55874">
    <property type="entry name" value="ATPase domain of HSP90 chaperone/DNA topoisomerase II/histidine kinase"/>
    <property type="match status" value="1"/>
</dbReference>
<evidence type="ECO:0000313" key="17">
    <source>
        <dbReference type="EMBL" id="OGN11344.1"/>
    </source>
</evidence>
<dbReference type="NCBIfam" id="TIGR00229">
    <property type="entry name" value="sensory_box"/>
    <property type="match status" value="2"/>
</dbReference>
<dbReference type="InterPro" id="IPR036097">
    <property type="entry name" value="HisK_dim/P_sf"/>
</dbReference>
<dbReference type="InterPro" id="IPR050351">
    <property type="entry name" value="BphY/WalK/GraS-like"/>
</dbReference>